<protein>
    <submittedName>
        <fullName evidence="2">Uncharacterized protein</fullName>
    </submittedName>
</protein>
<dbReference type="Proteomes" id="UP000247409">
    <property type="component" value="Unassembled WGS sequence"/>
</dbReference>
<accession>A0A2V3IWY0</accession>
<feature type="region of interest" description="Disordered" evidence="1">
    <location>
        <begin position="1"/>
        <end position="32"/>
    </location>
</feature>
<organism evidence="2 3">
    <name type="scientific">Gracilariopsis chorda</name>
    <dbReference type="NCBI Taxonomy" id="448386"/>
    <lineage>
        <taxon>Eukaryota</taxon>
        <taxon>Rhodophyta</taxon>
        <taxon>Florideophyceae</taxon>
        <taxon>Rhodymeniophycidae</taxon>
        <taxon>Gracilariales</taxon>
        <taxon>Gracilariaceae</taxon>
        <taxon>Gracilariopsis</taxon>
    </lineage>
</organism>
<reference evidence="2 3" key="1">
    <citation type="journal article" date="2018" name="Mol. Biol. Evol.">
        <title>Analysis of the draft genome of the red seaweed Gracilariopsis chorda provides insights into genome size evolution in Rhodophyta.</title>
        <authorList>
            <person name="Lee J."/>
            <person name="Yang E.C."/>
            <person name="Graf L."/>
            <person name="Yang J.H."/>
            <person name="Qiu H."/>
            <person name="Zel Zion U."/>
            <person name="Chan C.X."/>
            <person name="Stephens T.G."/>
            <person name="Weber A.P.M."/>
            <person name="Boo G.H."/>
            <person name="Boo S.M."/>
            <person name="Kim K.M."/>
            <person name="Shin Y."/>
            <person name="Jung M."/>
            <person name="Lee S.J."/>
            <person name="Yim H.S."/>
            <person name="Lee J.H."/>
            <person name="Bhattacharya D."/>
            <person name="Yoon H.S."/>
        </authorList>
    </citation>
    <scope>NUCLEOTIDE SEQUENCE [LARGE SCALE GENOMIC DNA]</scope>
    <source>
        <strain evidence="2 3">SKKU-2015</strain>
        <tissue evidence="2">Whole body</tissue>
    </source>
</reference>
<comment type="caution">
    <text evidence="2">The sequence shown here is derived from an EMBL/GenBank/DDBJ whole genome shotgun (WGS) entry which is preliminary data.</text>
</comment>
<keyword evidence="3" id="KW-1185">Reference proteome</keyword>
<evidence type="ECO:0000313" key="2">
    <source>
        <dbReference type="EMBL" id="PXF46621.1"/>
    </source>
</evidence>
<dbReference type="OrthoDB" id="197165at2759"/>
<name>A0A2V3IWY0_9FLOR</name>
<dbReference type="EMBL" id="NBIV01000035">
    <property type="protein sequence ID" value="PXF46621.1"/>
    <property type="molecule type" value="Genomic_DNA"/>
</dbReference>
<evidence type="ECO:0000256" key="1">
    <source>
        <dbReference type="SAM" id="MobiDB-lite"/>
    </source>
</evidence>
<dbReference type="AlphaFoldDB" id="A0A2V3IWY0"/>
<sequence>MSAGPKKGFGAKPSNPQRTPSAGEQRRKGAAARYDEMAAAGFPEYTVWMRLKEGGVDDDSEPMPWLPIGCISVPRSSQVADALFDAEEDLMQGAIRLYPNLTNEPRENIEFGYQLRDFDDEDIRVAERQKYKGIQGALRKWFRNLQNPMNA</sequence>
<proteinExistence type="predicted"/>
<gene>
    <name evidence="2" type="ORF">BWQ96_03610</name>
</gene>
<evidence type="ECO:0000313" key="3">
    <source>
        <dbReference type="Proteomes" id="UP000247409"/>
    </source>
</evidence>
<dbReference type="Pfam" id="PF20133">
    <property type="entry name" value="HHL1-like"/>
    <property type="match status" value="1"/>
</dbReference>
<dbReference type="InterPro" id="IPR045388">
    <property type="entry name" value="HHL1-like"/>
</dbReference>